<evidence type="ECO:0000259" key="2">
    <source>
        <dbReference type="Pfam" id="PF25898"/>
    </source>
</evidence>
<dbReference type="AlphaFoldDB" id="V5HZ94"/>
<evidence type="ECO:0000256" key="1">
    <source>
        <dbReference type="SAM" id="MobiDB-lite"/>
    </source>
</evidence>
<feature type="region of interest" description="Disordered" evidence="1">
    <location>
        <begin position="163"/>
        <end position="182"/>
    </location>
</feature>
<feature type="compositionally biased region" description="Polar residues" evidence="1">
    <location>
        <begin position="169"/>
        <end position="182"/>
    </location>
</feature>
<dbReference type="EMBL" id="GANP01000239">
    <property type="protein sequence ID" value="JAB84229.1"/>
    <property type="molecule type" value="mRNA"/>
</dbReference>
<feature type="domain" description="LolA-like" evidence="2">
    <location>
        <begin position="245"/>
        <end position="486"/>
    </location>
</feature>
<protein>
    <recommendedName>
        <fullName evidence="2">LolA-like domain-containing protein</fullName>
    </recommendedName>
</protein>
<sequence>FYDGSFYASGEMFRSNFVVEEENKLMETSIFEEVYDAVNRKAALRILKAEDMITFLYDISHNKKYIIRTFENVTTCENLQNDDWGVLKPKKILSILYGPDDRKYSFLRDVLIIRQRASAKTRDVDNVRGMDCRMFGFNFSILEKPGEPEVVLRPVVTWTLNETHPDFTTPGQTTPAPRLTSTRYSPKITDLRKAMDTSVTETLAVPWEVQYFFAIGPYRTESVKTRIFNFDFIREVGKHELLEVPDGLHCAEYYNKKVTKPVVSNIKAFRYSARVWNTVTKQHSLIKGQVDVHKKLWRFEYTPWSANNPKSRKRKEEKPLTIIVDALNDCVFKITKESADCQIIQLESLPFDLQMIIEPSKIKNMTTNTFFYGPYESSSLTYTKFTYRGGVPCHLWTMDRLGWPPGFSHIRTRWQWCFVNKDLYSSSYKSNSSYPVSLDIYILEALHKWGKIDHRQGHTFSFQFYDVNTALDDFEQTQGFDTSPCFKMEERKTLHFTLDSYVAPEITRDSKFLRNFYKAIINFQEDWNRYLYVNHFQVHQTEKNETFVELTILGSLDTPRTIFSSLKIPNITLIMEKLAWRVNNRKLISTFKQVNYTVSKICYTESLISSLNTPLDS</sequence>
<proteinExistence type="evidence at transcript level"/>
<organism evidence="3">
    <name type="scientific">Ixodes ricinus</name>
    <name type="common">Common tick</name>
    <name type="synonym">Acarus ricinus</name>
    <dbReference type="NCBI Taxonomy" id="34613"/>
    <lineage>
        <taxon>Eukaryota</taxon>
        <taxon>Metazoa</taxon>
        <taxon>Ecdysozoa</taxon>
        <taxon>Arthropoda</taxon>
        <taxon>Chelicerata</taxon>
        <taxon>Arachnida</taxon>
        <taxon>Acari</taxon>
        <taxon>Parasitiformes</taxon>
        <taxon>Ixodida</taxon>
        <taxon>Ixodoidea</taxon>
        <taxon>Ixodidae</taxon>
        <taxon>Ixodinae</taxon>
        <taxon>Ixodes</taxon>
    </lineage>
</organism>
<accession>V5HZ94</accession>
<feature type="non-terminal residue" evidence="3">
    <location>
        <position position="1"/>
    </location>
</feature>
<dbReference type="InterPro" id="IPR058831">
    <property type="entry name" value="LolA-like_dom_2nd"/>
</dbReference>
<reference evidence="3" key="1">
    <citation type="journal article" date="2015" name="Sci. Rep.">
        <title>Tissue- and time-dependent transcription in Ixodes ricinus salivary glands and midguts when blood feeding on the vertebrate host.</title>
        <authorList>
            <person name="Kotsyfakis M."/>
            <person name="Schwarz A."/>
            <person name="Erhart J."/>
            <person name="Ribeiro J.M."/>
        </authorList>
    </citation>
    <scope>NUCLEOTIDE SEQUENCE</scope>
    <source>
        <tissue evidence="3">Salivary gland and midgut</tissue>
    </source>
</reference>
<evidence type="ECO:0000313" key="3">
    <source>
        <dbReference type="EMBL" id="JAB84229.1"/>
    </source>
</evidence>
<name>V5HZ94_IXORI</name>
<dbReference type="Pfam" id="PF25898">
    <property type="entry name" value="LolA_2nd_metazoa"/>
    <property type="match status" value="1"/>
</dbReference>